<dbReference type="GO" id="GO:0008270">
    <property type="term" value="F:zinc ion binding"/>
    <property type="evidence" value="ECO:0007669"/>
    <property type="project" value="UniProtKB-KW"/>
</dbReference>
<dbReference type="SMART" id="SM00385">
    <property type="entry name" value="CYCLIN"/>
    <property type="match status" value="2"/>
</dbReference>
<dbReference type="EMBL" id="MLAK01000775">
    <property type="protein sequence ID" value="OHT04934.1"/>
    <property type="molecule type" value="Genomic_DNA"/>
</dbReference>
<dbReference type="InterPro" id="IPR013137">
    <property type="entry name" value="Znf_TFIIB"/>
</dbReference>
<feature type="region of interest" description="Disordered" evidence="11">
    <location>
        <begin position="381"/>
        <end position="436"/>
    </location>
</feature>
<keyword evidence="8" id="KW-0539">Nucleus</keyword>
<dbReference type="OrthoDB" id="511529at2759"/>
<dbReference type="Proteomes" id="UP000179807">
    <property type="component" value="Unassembled WGS sequence"/>
</dbReference>
<evidence type="ECO:0000313" key="13">
    <source>
        <dbReference type="EMBL" id="OHT04934.1"/>
    </source>
</evidence>
<keyword evidence="5" id="KW-0862">Zinc</keyword>
<evidence type="ECO:0000256" key="10">
    <source>
        <dbReference type="SAM" id="Coils"/>
    </source>
</evidence>
<organism evidence="13 14">
    <name type="scientific">Tritrichomonas foetus</name>
    <dbReference type="NCBI Taxonomy" id="1144522"/>
    <lineage>
        <taxon>Eukaryota</taxon>
        <taxon>Metamonada</taxon>
        <taxon>Parabasalia</taxon>
        <taxon>Tritrichomonadida</taxon>
        <taxon>Tritrichomonadidae</taxon>
        <taxon>Tritrichomonas</taxon>
    </lineage>
</organism>
<evidence type="ECO:0000313" key="14">
    <source>
        <dbReference type="Proteomes" id="UP000179807"/>
    </source>
</evidence>
<keyword evidence="14" id="KW-1185">Reference proteome</keyword>
<dbReference type="GO" id="GO:0001006">
    <property type="term" value="F:RNA polymerase III type 3 promoter sequence-specific DNA binding"/>
    <property type="evidence" value="ECO:0007669"/>
    <property type="project" value="TreeGrafter"/>
</dbReference>
<evidence type="ECO:0000259" key="12">
    <source>
        <dbReference type="PROSITE" id="PS51134"/>
    </source>
</evidence>
<evidence type="ECO:0000256" key="3">
    <source>
        <dbReference type="ARBA" id="ARBA00022723"/>
    </source>
</evidence>
<sequence length="436" mass="48882">MDNFSFEKVKISPPIPKSFSNKPSQYQMSKRGQTCKNCGAIGTIIEDNSQGAYTCTNCGAIVQGSILINEVDFTEMSNGNSSRNGQFVVAPSQKQNYSTSTQSSIEGKARIQTICDSLPRLDNQPDVCDLAERIFKKALHERFIRGRTIEIVAAACVYVAIRQKKSTGYLLVDVADHIDCGVFELAQTAKRLSECVNESMPVIDPTLYIDRFTDELKFGRAAPEIKETAIQLIRRFDRDWIQTGRKPAGICGAAIMLAAKVHGIDLSKDVILKCARVCSSTINKRLREVAKTELAKNSINELRENQDIIKEEAQELPPAMQIKKELEEIAQNIAKKEKEPEIVETFSDDELKDVDNLILNEEETEKRSALFYTMYKSKLNQLPKDGQTSRRKKKGQEFSNTRTEDDEGVEVEGEELRLHDDDELMSDGGGFDDMGL</sequence>
<dbReference type="PANTHER" id="PTHR11618">
    <property type="entry name" value="TRANSCRIPTION INITIATION FACTOR IIB-RELATED"/>
    <property type="match status" value="1"/>
</dbReference>
<dbReference type="FunFam" id="1.10.472.10:FF:000002">
    <property type="entry name" value="Transcription factor IIIB 90 kDa subunit"/>
    <property type="match status" value="1"/>
</dbReference>
<evidence type="ECO:0000256" key="2">
    <source>
        <dbReference type="ARBA" id="ARBA00010857"/>
    </source>
</evidence>
<evidence type="ECO:0000256" key="9">
    <source>
        <dbReference type="PROSITE-ProRule" id="PRU00469"/>
    </source>
</evidence>
<dbReference type="GeneID" id="94840247"/>
<dbReference type="PANTHER" id="PTHR11618:SF4">
    <property type="entry name" value="TRANSCRIPTION FACTOR IIIB 90 KDA SUBUNIT"/>
    <property type="match status" value="1"/>
</dbReference>
<dbReference type="GO" id="GO:0017025">
    <property type="term" value="F:TBP-class protein binding"/>
    <property type="evidence" value="ECO:0007669"/>
    <property type="project" value="InterPro"/>
</dbReference>
<dbReference type="SUPFAM" id="SSF57783">
    <property type="entry name" value="Zinc beta-ribbon"/>
    <property type="match status" value="1"/>
</dbReference>
<evidence type="ECO:0000256" key="11">
    <source>
        <dbReference type="SAM" id="MobiDB-lite"/>
    </source>
</evidence>
<dbReference type="Pfam" id="PF00382">
    <property type="entry name" value="TFIIB"/>
    <property type="match status" value="2"/>
</dbReference>
<dbReference type="Gene3D" id="2.20.25.10">
    <property type="match status" value="1"/>
</dbReference>
<dbReference type="InterPro" id="IPR036915">
    <property type="entry name" value="Cyclin-like_sf"/>
</dbReference>
<accession>A0A1J4K5I4</accession>
<keyword evidence="6" id="KW-0805">Transcription regulation</keyword>
<evidence type="ECO:0000256" key="1">
    <source>
        <dbReference type="ARBA" id="ARBA00004123"/>
    </source>
</evidence>
<feature type="compositionally biased region" description="Gly residues" evidence="11">
    <location>
        <begin position="427"/>
        <end position="436"/>
    </location>
</feature>
<dbReference type="AlphaFoldDB" id="A0A1J4K5I4"/>
<name>A0A1J4K5I4_9EUKA</name>
<dbReference type="GO" id="GO:0000126">
    <property type="term" value="C:transcription factor TFIIIB complex"/>
    <property type="evidence" value="ECO:0007669"/>
    <property type="project" value="TreeGrafter"/>
</dbReference>
<keyword evidence="10" id="KW-0175">Coiled coil</keyword>
<comment type="subcellular location">
    <subcellularLocation>
        <location evidence="1">Nucleus</location>
    </subcellularLocation>
</comment>
<comment type="caution">
    <text evidence="13">The sequence shown here is derived from an EMBL/GenBank/DDBJ whole genome shotgun (WGS) entry which is preliminary data.</text>
</comment>
<evidence type="ECO:0000256" key="4">
    <source>
        <dbReference type="ARBA" id="ARBA00022771"/>
    </source>
</evidence>
<keyword evidence="3" id="KW-0479">Metal-binding</keyword>
<dbReference type="GO" id="GO:0097550">
    <property type="term" value="C:transcription preinitiation complex"/>
    <property type="evidence" value="ECO:0007669"/>
    <property type="project" value="TreeGrafter"/>
</dbReference>
<dbReference type="SUPFAM" id="SSF47954">
    <property type="entry name" value="Cyclin-like"/>
    <property type="match status" value="2"/>
</dbReference>
<evidence type="ECO:0000256" key="7">
    <source>
        <dbReference type="ARBA" id="ARBA00023163"/>
    </source>
</evidence>
<comment type="similarity">
    <text evidence="2">Belongs to the TFIIB family.</text>
</comment>
<protein>
    <submittedName>
        <fullName evidence="13">Transcription factor IIIB 70 kDa subunit</fullName>
    </submittedName>
</protein>
<dbReference type="CDD" id="cd20554">
    <property type="entry name" value="CYCLIN_TFIIIB90_rpt2"/>
    <property type="match status" value="1"/>
</dbReference>
<proteinExistence type="inferred from homology"/>
<evidence type="ECO:0000256" key="8">
    <source>
        <dbReference type="ARBA" id="ARBA00023242"/>
    </source>
</evidence>
<reference evidence="13" key="1">
    <citation type="submission" date="2016-10" db="EMBL/GenBank/DDBJ databases">
        <authorList>
            <person name="Benchimol M."/>
            <person name="Almeida L.G."/>
            <person name="Vasconcelos A.T."/>
            <person name="Perreira-Neves A."/>
            <person name="Rosa I.A."/>
            <person name="Tasca T."/>
            <person name="Bogo M.R."/>
            <person name="de Souza W."/>
        </authorList>
    </citation>
    <scope>NUCLEOTIDE SEQUENCE [LARGE SCALE GENOMIC DNA]</scope>
    <source>
        <strain evidence="13">K</strain>
    </source>
</reference>
<feature type="domain" description="TFIIB-type" evidence="12">
    <location>
        <begin position="31"/>
        <end position="63"/>
    </location>
</feature>
<gene>
    <name evidence="13" type="primary">TDS4</name>
    <name evidence="13" type="ORF">TRFO_27433</name>
</gene>
<dbReference type="InterPro" id="IPR000812">
    <property type="entry name" value="TFIIB"/>
</dbReference>
<feature type="compositionally biased region" description="Acidic residues" evidence="11">
    <location>
        <begin position="404"/>
        <end position="413"/>
    </location>
</feature>
<keyword evidence="7" id="KW-0804">Transcription</keyword>
<dbReference type="InterPro" id="IPR013763">
    <property type="entry name" value="Cyclin-like_dom"/>
</dbReference>
<evidence type="ECO:0000256" key="6">
    <source>
        <dbReference type="ARBA" id="ARBA00023015"/>
    </source>
</evidence>
<evidence type="ECO:0000256" key="5">
    <source>
        <dbReference type="ARBA" id="ARBA00022833"/>
    </source>
</evidence>
<dbReference type="GO" id="GO:0000995">
    <property type="term" value="F:RNA polymerase III general transcription initiation factor activity"/>
    <property type="evidence" value="ECO:0007669"/>
    <property type="project" value="TreeGrafter"/>
</dbReference>
<dbReference type="Gene3D" id="1.10.472.10">
    <property type="entry name" value="Cyclin-like"/>
    <property type="match status" value="2"/>
</dbReference>
<dbReference type="VEuPathDB" id="TrichDB:TRFO_27433"/>
<dbReference type="PRINTS" id="PR00685">
    <property type="entry name" value="TIFACTORIIB"/>
</dbReference>
<dbReference type="GO" id="GO:0005634">
    <property type="term" value="C:nucleus"/>
    <property type="evidence" value="ECO:0007669"/>
    <property type="project" value="UniProtKB-SubCell"/>
</dbReference>
<keyword evidence="4 9" id="KW-0863">Zinc-finger</keyword>
<dbReference type="InterPro" id="IPR013150">
    <property type="entry name" value="TFIIB_cyclin"/>
</dbReference>
<feature type="coiled-coil region" evidence="10">
    <location>
        <begin position="292"/>
        <end position="339"/>
    </location>
</feature>
<dbReference type="GO" id="GO:0070897">
    <property type="term" value="P:transcription preinitiation complex assembly"/>
    <property type="evidence" value="ECO:0007669"/>
    <property type="project" value="InterPro"/>
</dbReference>
<dbReference type="PROSITE" id="PS51134">
    <property type="entry name" value="ZF_TFIIB"/>
    <property type="match status" value="1"/>
</dbReference>
<dbReference type="RefSeq" id="XP_068358070.1">
    <property type="nucleotide sequence ID" value="XM_068505543.1"/>
</dbReference>